<dbReference type="AlphaFoldDB" id="A0A9N8ZGT5"/>
<evidence type="ECO:0000313" key="1">
    <source>
        <dbReference type="EMBL" id="CAG8492298.1"/>
    </source>
</evidence>
<accession>A0A9N8ZGT5</accession>
<protein>
    <submittedName>
        <fullName evidence="1">8853_t:CDS:1</fullName>
    </submittedName>
</protein>
<sequence length="113" mass="12863">MAEITGFKDKQIMINNHVTGDFLLEDTYQSKPRSIKLQTIIQELLILDELSINAPSKNSNMEEKGFIGMKRRGIKQIGRNPLQSAHIKLNSEVKDKLSKDLNQAMIHKRTDTA</sequence>
<reference evidence="1" key="1">
    <citation type="submission" date="2021-06" db="EMBL/GenBank/DDBJ databases">
        <authorList>
            <person name="Kallberg Y."/>
            <person name="Tangrot J."/>
            <person name="Rosling A."/>
        </authorList>
    </citation>
    <scope>NUCLEOTIDE SEQUENCE</scope>
    <source>
        <strain evidence="1">87-6 pot B 2015</strain>
    </source>
</reference>
<comment type="caution">
    <text evidence="1">The sequence shown here is derived from an EMBL/GenBank/DDBJ whole genome shotgun (WGS) entry which is preliminary data.</text>
</comment>
<gene>
    <name evidence="1" type="ORF">FMOSSE_LOCUS3600</name>
</gene>
<evidence type="ECO:0000313" key="2">
    <source>
        <dbReference type="Proteomes" id="UP000789375"/>
    </source>
</evidence>
<proteinExistence type="predicted"/>
<keyword evidence="2" id="KW-1185">Reference proteome</keyword>
<dbReference type="EMBL" id="CAJVPP010000546">
    <property type="protein sequence ID" value="CAG8492298.1"/>
    <property type="molecule type" value="Genomic_DNA"/>
</dbReference>
<organism evidence="1 2">
    <name type="scientific">Funneliformis mosseae</name>
    <name type="common">Endomycorrhizal fungus</name>
    <name type="synonym">Glomus mosseae</name>
    <dbReference type="NCBI Taxonomy" id="27381"/>
    <lineage>
        <taxon>Eukaryota</taxon>
        <taxon>Fungi</taxon>
        <taxon>Fungi incertae sedis</taxon>
        <taxon>Mucoromycota</taxon>
        <taxon>Glomeromycotina</taxon>
        <taxon>Glomeromycetes</taxon>
        <taxon>Glomerales</taxon>
        <taxon>Glomeraceae</taxon>
        <taxon>Funneliformis</taxon>
    </lineage>
</organism>
<name>A0A9N8ZGT5_FUNMO</name>
<dbReference type="Proteomes" id="UP000789375">
    <property type="component" value="Unassembled WGS sequence"/>
</dbReference>